<dbReference type="STRING" id="660521.SAMN04487949_2440"/>
<reference evidence="2" key="1">
    <citation type="submission" date="2016-10" db="EMBL/GenBank/DDBJ databases">
        <authorList>
            <person name="Varghese N."/>
            <person name="Submissions S."/>
        </authorList>
    </citation>
    <scope>NUCLEOTIDE SEQUENCE [LARGE SCALE GENOMIC DNA]</scope>
    <source>
        <strain evidence="2">CGMCC 1.10119</strain>
    </source>
</reference>
<name>A0A1G9VNX6_9EURY</name>
<dbReference type="RefSeq" id="WP_089697753.1">
    <property type="nucleotide sequence ID" value="NZ_FNHL01000003.1"/>
</dbReference>
<dbReference type="EMBL" id="FNHL01000003">
    <property type="protein sequence ID" value="SDM73525.1"/>
    <property type="molecule type" value="Genomic_DNA"/>
</dbReference>
<accession>A0A1G9VNX6</accession>
<evidence type="ECO:0000313" key="1">
    <source>
        <dbReference type="EMBL" id="SDM73525.1"/>
    </source>
</evidence>
<protein>
    <submittedName>
        <fullName evidence="1">Uncharacterized protein</fullName>
    </submittedName>
</protein>
<dbReference type="OrthoDB" id="263605at2157"/>
<organism evidence="1 2">
    <name type="scientific">Halogranum gelatinilyticum</name>
    <dbReference type="NCBI Taxonomy" id="660521"/>
    <lineage>
        <taxon>Archaea</taxon>
        <taxon>Methanobacteriati</taxon>
        <taxon>Methanobacteriota</taxon>
        <taxon>Stenosarchaea group</taxon>
        <taxon>Halobacteria</taxon>
        <taxon>Halobacteriales</taxon>
        <taxon>Haloferacaceae</taxon>
    </lineage>
</organism>
<sequence>MQDLAVAVRSRTPPIARAFLRYVGRSRDPSVVPMLLLRSEVDDDIEAMTARMFREVELDLERAVDEGAIETVGVGDTVRFDYDTRLVLPALLTLGRLCLVANDVPVLRHVRDVDDDLARESRATTYNIVQALVDGDMRDAINDAEYEDFETNARPKSTVAERAQATLAENVQAWFEEPDTPAAVRESYQHAVDLSEGHQDDDEAFRDLLERYHAANEDGTEEQRATVADEIRERYKFAEPEEPLDLFAADADLPYFLTQYLRVGILYEDMLNMYEADLDVELGEGFKRSIVLMVIAAQVGLDDTDDYPEDRRTQLTPVTAELNLAADRETGVENLREVVVEYLDRAEACSPDHLTNMAIEYIRQQSLDRLAALAATDQ</sequence>
<gene>
    <name evidence="1" type="ORF">SAMN04487949_2440</name>
</gene>
<keyword evidence="2" id="KW-1185">Reference proteome</keyword>
<evidence type="ECO:0000313" key="2">
    <source>
        <dbReference type="Proteomes" id="UP000199451"/>
    </source>
</evidence>
<dbReference type="AlphaFoldDB" id="A0A1G9VNX6"/>
<dbReference type="Proteomes" id="UP000199451">
    <property type="component" value="Unassembled WGS sequence"/>
</dbReference>
<proteinExistence type="predicted"/>